<name>A0ABP9JXT7_9SPHN</name>
<keyword evidence="3" id="KW-1185">Reference proteome</keyword>
<evidence type="ECO:0000256" key="1">
    <source>
        <dbReference type="SAM" id="MobiDB-lite"/>
    </source>
</evidence>
<reference evidence="3" key="1">
    <citation type="journal article" date="2019" name="Int. J. Syst. Evol. Microbiol.">
        <title>The Global Catalogue of Microorganisms (GCM) 10K type strain sequencing project: providing services to taxonomists for standard genome sequencing and annotation.</title>
        <authorList>
            <consortium name="The Broad Institute Genomics Platform"/>
            <consortium name="The Broad Institute Genome Sequencing Center for Infectious Disease"/>
            <person name="Wu L."/>
            <person name="Ma J."/>
        </authorList>
    </citation>
    <scope>NUCLEOTIDE SEQUENCE [LARGE SCALE GENOMIC DNA]</scope>
    <source>
        <strain evidence="3">JCM 18014</strain>
    </source>
</reference>
<organism evidence="2 3">
    <name type="scientific">Erythrobacter westpacificensis</name>
    <dbReference type="NCBI Taxonomy" id="1055231"/>
    <lineage>
        <taxon>Bacteria</taxon>
        <taxon>Pseudomonadati</taxon>
        <taxon>Pseudomonadota</taxon>
        <taxon>Alphaproteobacteria</taxon>
        <taxon>Sphingomonadales</taxon>
        <taxon>Erythrobacteraceae</taxon>
        <taxon>Erythrobacter/Porphyrobacter group</taxon>
        <taxon>Erythrobacter</taxon>
    </lineage>
</organism>
<dbReference type="EMBL" id="BAABHV010000001">
    <property type="protein sequence ID" value="GAA5047136.1"/>
    <property type="molecule type" value="Genomic_DNA"/>
</dbReference>
<proteinExistence type="predicted"/>
<feature type="region of interest" description="Disordered" evidence="1">
    <location>
        <begin position="39"/>
        <end position="70"/>
    </location>
</feature>
<gene>
    <name evidence="2" type="ORF">GCM10023208_03220</name>
</gene>
<feature type="compositionally biased region" description="Basic and acidic residues" evidence="1">
    <location>
        <begin position="60"/>
        <end position="69"/>
    </location>
</feature>
<evidence type="ECO:0000313" key="3">
    <source>
        <dbReference type="Proteomes" id="UP001500518"/>
    </source>
</evidence>
<protein>
    <recommendedName>
        <fullName evidence="4">DUF2946 domain-containing protein</fullName>
    </recommendedName>
</protein>
<dbReference type="RefSeq" id="WP_346031387.1">
    <property type="nucleotide sequence ID" value="NZ_BAABHV010000001.1"/>
</dbReference>
<evidence type="ECO:0008006" key="4">
    <source>
        <dbReference type="Google" id="ProtNLM"/>
    </source>
</evidence>
<comment type="caution">
    <text evidence="2">The sequence shown here is derived from an EMBL/GenBank/DDBJ whole genome shotgun (WGS) entry which is preliminary data.</text>
</comment>
<dbReference type="Proteomes" id="UP001500518">
    <property type="component" value="Unassembled WGS sequence"/>
</dbReference>
<evidence type="ECO:0000313" key="2">
    <source>
        <dbReference type="EMBL" id="GAA5047136.1"/>
    </source>
</evidence>
<accession>A0ABP9JXT7</accession>
<sequence>MHRQLPLVLQVMLLVSLAVRLAVGAPCCLSMDERVSATEPAAMEHGPGKHHMAMGEEEAPSGHDDHEGDNTANPCCSACGPTLPQQPPSLARVAAPPAVFVSAPEHPAPSLEAIRAYLATGPPSRV</sequence>